<reference evidence="1" key="1">
    <citation type="journal article" date="2016" name="Genome Announc.">
        <title>Complete genome sequence of an African swine fever virus isolate from Sardinia, Italy.</title>
        <authorList>
            <person name="Granberg F."/>
            <person name="Torresi C."/>
            <person name="Oggiano A."/>
            <person name="Malmberg M."/>
            <person name="Iscaro C."/>
            <person name="De Mia G.M."/>
            <person name="Sandor B."/>
        </authorList>
    </citation>
    <scope>NUCLEOTIDE SEQUENCE [LARGE SCALE GENOMIC DNA]</scope>
    <source>
        <strain evidence="1">47/Ss/2008</strain>
    </source>
</reference>
<evidence type="ECO:0000313" key="3">
    <source>
        <dbReference type="EMBL" id="QIM06799.1"/>
    </source>
</evidence>
<dbReference type="EMBL" id="MN270978">
    <property type="protein sequence ID" value="QIM08904.1"/>
    <property type="molecule type" value="Genomic_DNA"/>
</dbReference>
<sequence length="82" mass="9606">MHISSSAIIRTHNKTRGALYNASNIKNKTVFETLTHINVFKLLQKMSLHICTKIGRIINIQRCLKNFLVDHIYNIFCLFQFK</sequence>
<dbReference type="EMBL" id="MN270972">
    <property type="protein sequence ID" value="QIM07504.1"/>
    <property type="molecule type" value="Genomic_DNA"/>
</dbReference>
<organismHost>
    <name type="scientific">Sus scrofa</name>
    <name type="common">Pig</name>
    <dbReference type="NCBI Taxonomy" id="9823"/>
</organismHost>
<gene>
    <name evidence="1" type="primary">URF46</name>
    <name evidence="3" type="synonym">URF046</name>
    <name evidence="1" type="ORF">AFSV47Ss_0158</name>
</gene>
<dbReference type="Proteomes" id="UP000502933">
    <property type="component" value="Segment"/>
</dbReference>
<dbReference type="EMBL" id="MT932578">
    <property type="protein sequence ID" value="QPL11840.1"/>
    <property type="molecule type" value="Genomic_DNA"/>
</dbReference>
<organismHost>
    <name type="scientific">Potamochoerus larvatus</name>
    <name type="common">Bushpig</name>
    <dbReference type="NCBI Taxonomy" id="273792"/>
</organismHost>
<evidence type="ECO:0000313" key="18">
    <source>
        <dbReference type="Proteomes" id="UP000500872"/>
    </source>
</evidence>
<name>A0A3G1EV64_ASF</name>
<evidence type="ECO:0000313" key="6">
    <source>
        <dbReference type="EMBL" id="QIM07504.1"/>
    </source>
</evidence>
<dbReference type="EMBL" id="MN270977">
    <property type="protein sequence ID" value="QIM08671.1"/>
    <property type="molecule type" value="Genomic_DNA"/>
</dbReference>
<evidence type="ECO:0000313" key="19">
    <source>
        <dbReference type="Proteomes" id="UP000500898"/>
    </source>
</evidence>
<dbReference type="Proteomes" id="UP000501487">
    <property type="component" value="Segment"/>
</dbReference>
<dbReference type="Proteomes" id="UP000502695">
    <property type="component" value="Segment"/>
</dbReference>
<dbReference type="EMBL" id="MN270976">
    <property type="protein sequence ID" value="QIM08438.1"/>
    <property type="molecule type" value="Genomic_DNA"/>
</dbReference>
<dbReference type="EMBL" id="MN270975">
    <property type="protein sequence ID" value="QIM08205.1"/>
    <property type="molecule type" value="Genomic_DNA"/>
</dbReference>
<dbReference type="Proteomes" id="UP000503294">
    <property type="component" value="Segment"/>
</dbReference>
<accession>A0A3G1EV64</accession>
<protein>
    <submittedName>
        <fullName evidence="1">Uncharacterized protein</fullName>
    </submittedName>
</protein>
<organismHost>
    <name type="scientific">Ornithodoros moubata</name>
    <name type="common">Soft tick</name>
    <name type="synonym">Argasid tick</name>
    <dbReference type="NCBI Taxonomy" id="6938"/>
</organismHost>
<evidence type="ECO:0000313" key="1">
    <source>
        <dbReference type="EMBL" id="AOO54463.1"/>
    </source>
</evidence>
<reference evidence="15" key="4">
    <citation type="journal article" date="2020" name="Vaccines (Basel)">
        <title>African Swine Fever Circulation among Free-Ranging Pigs in Sardinia: Data from the Eradication Program.</title>
        <authorList>
            <person name="Franzoni G."/>
            <person name="Dei Giudici S."/>
            <person name="Loi F."/>
            <person name="Sanna D."/>
            <person name="Floris M."/>
            <person name="Fiori M."/>
            <person name="Sanna M.L."/>
            <person name="Madrau P."/>
            <person name="Scarpa F."/>
            <person name="Zinellu S."/>
            <person name="Giammarioli M."/>
            <person name="Cappai S."/>
            <person name="De Mia G.M."/>
            <person name="Laddomada A."/>
            <person name="Rolesu S."/>
            <person name="Oggiano A."/>
        </authorList>
    </citation>
    <scope>NUCLEOTIDE SEQUENCE [LARGE SCALE GENOMIC DNA]</scope>
    <source>
        <strain evidence="15">103917/18</strain>
        <strain evidence="16">55234/18</strain>
    </source>
</reference>
<organism evidence="1">
    <name type="scientific">African swine fever virus</name>
    <name type="common">ASFV</name>
    <dbReference type="NCBI Taxonomy" id="10497"/>
    <lineage>
        <taxon>Viruses</taxon>
        <taxon>Varidnaviria</taxon>
        <taxon>Bamfordvirae</taxon>
        <taxon>Nucleocytoviricota</taxon>
        <taxon>Pokkesviricetes</taxon>
        <taxon>Asfuvirales</taxon>
        <taxon>Asfarviridae</taxon>
        <taxon>Asfivirus</taxon>
        <taxon>Asfivirus haemorrhagiae</taxon>
    </lineage>
</organism>
<evidence type="ECO:0000313" key="12">
    <source>
        <dbReference type="EMBL" id="QIM08904.1"/>
    </source>
</evidence>
<organismHost>
    <name type="scientific">Phacochoerus africanus</name>
    <name type="common">Warthog</name>
    <dbReference type="NCBI Taxonomy" id="41426"/>
</organismHost>
<evidence type="ECO:0000313" key="15">
    <source>
        <dbReference type="EMBL" id="QPL11840.1"/>
    </source>
</evidence>
<dbReference type="EMBL" id="KX354450">
    <property type="protein sequence ID" value="AOO54463.1"/>
    <property type="molecule type" value="Genomic_DNA"/>
</dbReference>
<evidence type="ECO:0000313" key="10">
    <source>
        <dbReference type="EMBL" id="QIM08438.1"/>
    </source>
</evidence>
<dbReference type="EMBL" id="MN270971">
    <property type="protein sequence ID" value="QIM07269.1"/>
    <property type="molecule type" value="Genomic_DNA"/>
</dbReference>
<dbReference type="GeneID" id="41902183"/>
<dbReference type="Proteomes" id="UP000501235">
    <property type="component" value="Segment"/>
</dbReference>
<dbReference type="Proteomes" id="UP000500898">
    <property type="component" value="Segment"/>
</dbReference>
<evidence type="ECO:0000313" key="4">
    <source>
        <dbReference type="EMBL" id="QIM07034.1"/>
    </source>
</evidence>
<dbReference type="EMBL" id="MN270969">
    <property type="protein sequence ID" value="QIM06799.1"/>
    <property type="molecule type" value="Genomic_DNA"/>
</dbReference>
<evidence type="ECO:0000313" key="11">
    <source>
        <dbReference type="EMBL" id="QIM08671.1"/>
    </source>
</evidence>
<evidence type="ECO:0000313" key="7">
    <source>
        <dbReference type="EMBL" id="QIM07737.1"/>
    </source>
</evidence>
<dbReference type="Proteomes" id="UP000501990">
    <property type="component" value="Segment"/>
</dbReference>
<evidence type="ECO:0000313" key="17">
    <source>
        <dbReference type="Proteomes" id="UP000500690"/>
    </source>
</evidence>
<dbReference type="RefSeq" id="YP_009703375.1">
    <property type="nucleotide sequence ID" value="NC_044955.1"/>
</dbReference>
<dbReference type="Proteomes" id="UP000500690">
    <property type="component" value="Segment"/>
</dbReference>
<dbReference type="Proteomes" id="UP000501465">
    <property type="component" value="Segment"/>
</dbReference>
<dbReference type="Proteomes" id="UP000266411">
    <property type="component" value="Segment"/>
</dbReference>
<dbReference type="Proteomes" id="UP000501683">
    <property type="component" value="Segment"/>
</dbReference>
<organismHost>
    <name type="scientific">Phacochoerus aethiopicus</name>
    <name type="common">Warthog</name>
    <dbReference type="NCBI Taxonomy" id="85517"/>
</organismHost>
<reference evidence="18" key="5">
    <citation type="submission" date="2020-01" db="EMBL/GenBank/DDBJ databases">
        <authorList>
            <person name="Chastagner A."/>
            <person name="Le Potier M.-F."/>
            <person name="Pereira de Oliveira R."/>
        </authorList>
    </citation>
    <scope>NUCLEOTIDE SEQUENCE [LARGE SCALE GENOMIC DNA]</scope>
    <source>
        <strain evidence="18">Liv13/33</strain>
    </source>
</reference>
<dbReference type="EMBL" id="MN270970">
    <property type="protein sequence ID" value="QIM07034.1"/>
    <property type="molecule type" value="Genomic_DNA"/>
</dbReference>
<evidence type="ECO:0000313" key="9">
    <source>
        <dbReference type="EMBL" id="QIM08205.1"/>
    </source>
</evidence>
<evidence type="ECO:0000313" key="8">
    <source>
        <dbReference type="EMBL" id="QIM07970.1"/>
    </source>
</evidence>
<dbReference type="Proteomes" id="UP000594644">
    <property type="component" value="Segment"/>
</dbReference>
<dbReference type="KEGG" id="vg:41902183"/>
<evidence type="ECO:0000313" key="13">
    <source>
        <dbReference type="EMBL" id="QIM09137.1"/>
    </source>
</evidence>
<evidence type="ECO:0000313" key="16">
    <source>
        <dbReference type="EMBL" id="QPL12057.1"/>
    </source>
</evidence>
<organismHost>
    <name type="scientific">Ornithodoros</name>
    <name type="common">relapsing fever ticks</name>
    <dbReference type="NCBI Taxonomy" id="6937"/>
</organismHost>
<dbReference type="EMBL" id="MT932579">
    <property type="protein sequence ID" value="QPL12057.1"/>
    <property type="molecule type" value="Genomic_DNA"/>
</dbReference>
<evidence type="ECO:0000313" key="2">
    <source>
        <dbReference type="EMBL" id="QID21287.1"/>
    </source>
</evidence>
<dbReference type="EMBL" id="MN270979">
    <property type="protein sequence ID" value="QIM09137.1"/>
    <property type="molecule type" value="Genomic_DNA"/>
</dbReference>
<dbReference type="EMBL" id="MN270973">
    <property type="protein sequence ID" value="QIM07737.1"/>
    <property type="molecule type" value="Genomic_DNA"/>
</dbReference>
<dbReference type="Proteomes" id="UP000500872">
    <property type="component" value="Segment"/>
</dbReference>
<dbReference type="Proteomes" id="UP000502885">
    <property type="component" value="Segment"/>
</dbReference>
<dbReference type="EMBL" id="MN913970">
    <property type="protein sequence ID" value="QID21287.1"/>
    <property type="molecule type" value="Genomic_DNA"/>
</dbReference>
<reference evidence="2" key="2">
    <citation type="journal article" date="2020" name="Microbiol. Resour. Announc.">
        <title>Coding-Complete Genome Sequence of an African Swine Fever Virus Strain Liv13/33 Isolate from Experimental Transmission between Pigs and Ornithodoros moubata Ticks.</title>
        <authorList>
            <person name="Chastagner A."/>
            <person name="Pereira de Oliveira R."/>
            <person name="Hutet E."/>
            <person name="Le Dimna M."/>
            <person name="Paboeuf F."/>
            <person name="Lucas P."/>
            <person name="Blanchard Y."/>
            <person name="Dixon L."/>
            <person name="Vial L."/>
            <person name="Le Potier M.F."/>
        </authorList>
    </citation>
    <scope>NUCLEOTIDE SEQUENCE</scope>
    <source>
        <strain evidence="2">Liv13/33</strain>
    </source>
</reference>
<reference evidence="17 19" key="3">
    <citation type="journal article" date="2020" name="Transbound. Emerg. Dis.">
        <title>The evolution of African swine fever virus in Sardinia (1978 to 2014) as revealed by whole genome sequencing and comparative analysis.</title>
        <authorList>
            <person name="Torresi C."/>
            <person name="Fiori M."/>
            <person name="Bertolotti L."/>
            <person name="Floris M."/>
            <person name="Colitti B."/>
            <person name="Giammarioli M."/>
            <person name="Dei Giudici S."/>
            <person name="Oggiano A."/>
            <person name="Malmberg M."/>
            <person name="De Mia G.M."/>
            <person name="Belak S."/>
            <person name="Granberg F."/>
        </authorList>
    </citation>
    <scope>NUCLEOTIDE SEQUENCE [LARGE SCALE GENOMIC DNA]</scope>
    <source>
        <strain evidence="5">139/Nu/1981</strain>
        <strain evidence="6">140/Or/1985</strain>
        <strain evidence="8">141/Nu/1990</strain>
        <strain evidence="9">142/Nu/1995</strain>
        <strain evidence="14">22653/Ca/2014</strain>
        <strain evidence="11">26/Ss/2004</strain>
        <strain evidence="3">56/Ca/1978</strain>
        <strain evidence="4">57/Ca/1979</strain>
        <strain evidence="10">60/Nu/1997</strain>
        <strain evidence="12">72407/Ss/2005</strain>
        <strain evidence="7">85/Ca/1985</strain>
        <strain evidence="13">97/Ot/2012</strain>
    </source>
</reference>
<evidence type="ECO:0000313" key="14">
    <source>
        <dbReference type="EMBL" id="QIM09370.1"/>
    </source>
</evidence>
<dbReference type="EMBL" id="MN270974">
    <property type="protein sequence ID" value="QIM07970.1"/>
    <property type="molecule type" value="Genomic_DNA"/>
</dbReference>
<dbReference type="Proteomes" id="UP000594565">
    <property type="component" value="Segment"/>
</dbReference>
<dbReference type="Proteomes" id="UP000503066">
    <property type="component" value="Genome"/>
</dbReference>
<dbReference type="EMBL" id="MN270980">
    <property type="protein sequence ID" value="QIM09370.1"/>
    <property type="molecule type" value="Genomic_DNA"/>
</dbReference>
<proteinExistence type="predicted"/>
<evidence type="ECO:0000313" key="5">
    <source>
        <dbReference type="EMBL" id="QIM07269.1"/>
    </source>
</evidence>